<comment type="caution">
    <text evidence="7">The sequence shown here is derived from an EMBL/GenBank/DDBJ whole genome shotgun (WGS) entry which is preliminary data.</text>
</comment>
<proteinExistence type="predicted"/>
<dbReference type="RefSeq" id="WP_081698340.1">
    <property type="nucleotide sequence ID" value="NZ_JBHSXZ010000016.1"/>
</dbReference>
<dbReference type="InterPro" id="IPR036909">
    <property type="entry name" value="Cyt_c-like_dom_sf"/>
</dbReference>
<dbReference type="PROSITE" id="PS51007">
    <property type="entry name" value="CYTC"/>
    <property type="match status" value="1"/>
</dbReference>
<dbReference type="Proteomes" id="UP000266089">
    <property type="component" value="Unassembled WGS sequence"/>
</dbReference>
<keyword evidence="1 4" id="KW-0349">Heme</keyword>
<feature type="chain" id="PRO_5017340774" evidence="5">
    <location>
        <begin position="32"/>
        <end position="159"/>
    </location>
</feature>
<keyword evidence="5" id="KW-0732">Signal</keyword>
<feature type="signal peptide" evidence="5">
    <location>
        <begin position="1"/>
        <end position="31"/>
    </location>
</feature>
<dbReference type="GO" id="GO:0009055">
    <property type="term" value="F:electron transfer activity"/>
    <property type="evidence" value="ECO:0007669"/>
    <property type="project" value="InterPro"/>
</dbReference>
<evidence type="ECO:0000256" key="4">
    <source>
        <dbReference type="PROSITE-ProRule" id="PRU00433"/>
    </source>
</evidence>
<dbReference type="GO" id="GO:0046872">
    <property type="term" value="F:metal ion binding"/>
    <property type="evidence" value="ECO:0007669"/>
    <property type="project" value="UniProtKB-KW"/>
</dbReference>
<dbReference type="AlphaFoldDB" id="A0A399ED46"/>
<dbReference type="Gene3D" id="1.10.760.10">
    <property type="entry name" value="Cytochrome c-like domain"/>
    <property type="match status" value="1"/>
</dbReference>
<protein>
    <submittedName>
        <fullName evidence="7">Cytochrome c-552</fullName>
    </submittedName>
</protein>
<organism evidence="7 8">
    <name type="scientific">Meiothermus taiwanensis</name>
    <dbReference type="NCBI Taxonomy" id="172827"/>
    <lineage>
        <taxon>Bacteria</taxon>
        <taxon>Thermotogati</taxon>
        <taxon>Deinococcota</taxon>
        <taxon>Deinococci</taxon>
        <taxon>Thermales</taxon>
        <taxon>Thermaceae</taxon>
        <taxon>Meiothermus</taxon>
    </lineage>
</organism>
<name>A0A399ED46_9DEIN</name>
<evidence type="ECO:0000256" key="2">
    <source>
        <dbReference type="ARBA" id="ARBA00022723"/>
    </source>
</evidence>
<evidence type="ECO:0000256" key="5">
    <source>
        <dbReference type="SAM" id="SignalP"/>
    </source>
</evidence>
<dbReference type="Pfam" id="PF00034">
    <property type="entry name" value="Cytochrom_C"/>
    <property type="match status" value="1"/>
</dbReference>
<dbReference type="PANTHER" id="PTHR35008">
    <property type="entry name" value="BLL4482 PROTEIN-RELATED"/>
    <property type="match status" value="1"/>
</dbReference>
<dbReference type="GO" id="GO:0020037">
    <property type="term" value="F:heme binding"/>
    <property type="evidence" value="ECO:0007669"/>
    <property type="project" value="InterPro"/>
</dbReference>
<reference evidence="7 8" key="1">
    <citation type="submission" date="2018-08" db="EMBL/GenBank/DDBJ databases">
        <title>Meiothermus cateniformans JCM 15151 genome sequencing project.</title>
        <authorList>
            <person name="Da Costa M.S."/>
            <person name="Albuquerque L."/>
            <person name="Raposo P."/>
            <person name="Froufe H.J.C."/>
            <person name="Barroso C.S."/>
            <person name="Egas C."/>
        </authorList>
    </citation>
    <scope>NUCLEOTIDE SEQUENCE [LARGE SCALE GENOMIC DNA]</scope>
    <source>
        <strain evidence="7 8">JCM 15151</strain>
    </source>
</reference>
<dbReference type="EMBL" id="QWKX01000001">
    <property type="protein sequence ID" value="RIH80072.1"/>
    <property type="molecule type" value="Genomic_DNA"/>
</dbReference>
<evidence type="ECO:0000256" key="1">
    <source>
        <dbReference type="ARBA" id="ARBA00022617"/>
    </source>
</evidence>
<accession>A0A399ED46</accession>
<keyword evidence="3 4" id="KW-0408">Iron</keyword>
<evidence type="ECO:0000259" key="6">
    <source>
        <dbReference type="PROSITE" id="PS51007"/>
    </source>
</evidence>
<keyword evidence="2 4" id="KW-0479">Metal-binding</keyword>
<evidence type="ECO:0000313" key="8">
    <source>
        <dbReference type="Proteomes" id="UP000266089"/>
    </source>
</evidence>
<dbReference type="InterPro" id="IPR051459">
    <property type="entry name" value="Cytochrome_c-type_DH"/>
</dbReference>
<evidence type="ECO:0000313" key="7">
    <source>
        <dbReference type="EMBL" id="RIH80072.1"/>
    </source>
</evidence>
<evidence type="ECO:0000256" key="3">
    <source>
        <dbReference type="ARBA" id="ARBA00023004"/>
    </source>
</evidence>
<dbReference type="PANTHER" id="PTHR35008:SF8">
    <property type="entry name" value="ALCOHOL DEHYDROGENASE CYTOCHROME C SUBUNIT"/>
    <property type="match status" value="1"/>
</dbReference>
<dbReference type="SUPFAM" id="SSF46626">
    <property type="entry name" value="Cytochrome c"/>
    <property type="match status" value="1"/>
</dbReference>
<feature type="domain" description="Cytochrome c" evidence="6">
    <location>
        <begin position="15"/>
        <end position="120"/>
    </location>
</feature>
<gene>
    <name evidence="7" type="primary">cycA_1</name>
    <name evidence="7" type="ORF">Mcate_00043</name>
</gene>
<dbReference type="OrthoDB" id="31970at2"/>
<dbReference type="InterPro" id="IPR009056">
    <property type="entry name" value="Cyt_c-like_dom"/>
</dbReference>
<sequence length="159" mass="16956">MIKRNISLFLSSAVVLLGLGAYVFSAQTAIAQASPLYAQCQGCHQPNGAGIPGVFPPLAGHVPEILAAKGGREYLIQVLLYGLQGQITVKGTRYQGVMPAYAQLKDEDIAGLLNHISTQWGNRFPAGQQPFTAAEVRAQRAKTLTAAQVLEARNKLGLK</sequence>